<dbReference type="NCBIfam" id="NF007742">
    <property type="entry name" value="PRK10422.1"/>
    <property type="match status" value="1"/>
</dbReference>
<proteinExistence type="predicted"/>
<dbReference type="NCBIfam" id="TIGR02201">
    <property type="entry name" value="heptsyl_trn_III"/>
    <property type="match status" value="1"/>
</dbReference>
<dbReference type="GO" id="GO:0005829">
    <property type="term" value="C:cytosol"/>
    <property type="evidence" value="ECO:0007669"/>
    <property type="project" value="TreeGrafter"/>
</dbReference>
<dbReference type="Proteomes" id="UP000237073">
    <property type="component" value="Unassembled WGS sequence"/>
</dbReference>
<keyword evidence="2 4" id="KW-0808">Transferase</keyword>
<dbReference type="PANTHER" id="PTHR30160:SF1">
    <property type="entry name" value="LIPOPOLYSACCHARIDE 1,2-N-ACETYLGLUCOSAMINETRANSFERASE-RELATED"/>
    <property type="match status" value="1"/>
</dbReference>
<dbReference type="EMBL" id="PQGD01000009">
    <property type="protein sequence ID" value="POP48612.1"/>
    <property type="molecule type" value="Genomic_DNA"/>
</dbReference>
<accession>A0A2P5GPW4</accession>
<keyword evidence="1" id="KW-0328">Glycosyltransferase</keyword>
<organism evidence="4 6">
    <name type="scientific">Superficieibacter electus</name>
    <dbReference type="NCBI Taxonomy" id="2022662"/>
    <lineage>
        <taxon>Bacteria</taxon>
        <taxon>Pseudomonadati</taxon>
        <taxon>Pseudomonadota</taxon>
        <taxon>Gammaproteobacteria</taxon>
        <taxon>Enterobacterales</taxon>
        <taxon>Enterobacteriaceae</taxon>
        <taxon>Superficieibacter</taxon>
    </lineage>
</organism>
<evidence type="ECO:0000313" key="5">
    <source>
        <dbReference type="Proteomes" id="UP000237073"/>
    </source>
</evidence>
<dbReference type="InterPro" id="IPR002201">
    <property type="entry name" value="Glyco_trans_9"/>
</dbReference>
<dbReference type="AlphaFoldDB" id="A0A2P5GPW4"/>
<dbReference type="Gene3D" id="3.40.50.2000">
    <property type="entry name" value="Glycogen Phosphorylase B"/>
    <property type="match status" value="2"/>
</dbReference>
<name>A0A2P5GPW4_9ENTR</name>
<evidence type="ECO:0000313" key="3">
    <source>
        <dbReference type="EMBL" id="POP45329.1"/>
    </source>
</evidence>
<evidence type="ECO:0000313" key="6">
    <source>
        <dbReference type="Proteomes" id="UP000247005"/>
    </source>
</evidence>
<dbReference type="CDD" id="cd03789">
    <property type="entry name" value="GT9_LPS_heptosyltransferase"/>
    <property type="match status" value="1"/>
</dbReference>
<dbReference type="Pfam" id="PF01075">
    <property type="entry name" value="Glyco_transf_9"/>
    <property type="match status" value="1"/>
</dbReference>
<gene>
    <name evidence="4" type="ORF">CHU32_13005</name>
    <name evidence="3" type="ORF">CHU33_10080</name>
</gene>
<dbReference type="GO" id="GO:0008713">
    <property type="term" value="F:ADP-heptose-lipopolysaccharide heptosyltransferase activity"/>
    <property type="evidence" value="ECO:0007669"/>
    <property type="project" value="TreeGrafter"/>
</dbReference>
<protein>
    <submittedName>
        <fullName evidence="4">Lipopolysaccharide core heptosyltransferase RfaQ</fullName>
    </submittedName>
</protein>
<dbReference type="PANTHER" id="PTHR30160">
    <property type="entry name" value="TETRAACYLDISACCHARIDE 4'-KINASE-RELATED"/>
    <property type="match status" value="1"/>
</dbReference>
<dbReference type="SUPFAM" id="SSF53756">
    <property type="entry name" value="UDP-Glycosyltransferase/glycogen phosphorylase"/>
    <property type="match status" value="1"/>
</dbReference>
<comment type="caution">
    <text evidence="4">The sequence shown here is derived from an EMBL/GenBank/DDBJ whole genome shotgun (WGS) entry which is preliminary data.</text>
</comment>
<evidence type="ECO:0000313" key="4">
    <source>
        <dbReference type="EMBL" id="POP48612.1"/>
    </source>
</evidence>
<evidence type="ECO:0000256" key="2">
    <source>
        <dbReference type="ARBA" id="ARBA00022679"/>
    </source>
</evidence>
<dbReference type="EMBL" id="PQGE01000007">
    <property type="protein sequence ID" value="POP45329.1"/>
    <property type="molecule type" value="Genomic_DNA"/>
</dbReference>
<dbReference type="InterPro" id="IPR011916">
    <property type="entry name" value="LipoPS_heptosylTferase-III"/>
</dbReference>
<evidence type="ECO:0000256" key="1">
    <source>
        <dbReference type="ARBA" id="ARBA00022676"/>
    </source>
</evidence>
<dbReference type="OrthoDB" id="9781892at2"/>
<dbReference type="Proteomes" id="UP000247005">
    <property type="component" value="Unassembled WGS sequence"/>
</dbReference>
<dbReference type="GO" id="GO:0009244">
    <property type="term" value="P:lipopolysaccharide core region biosynthetic process"/>
    <property type="evidence" value="ECO:0007669"/>
    <property type="project" value="TreeGrafter"/>
</dbReference>
<reference evidence="5 6" key="1">
    <citation type="submission" date="2018-01" db="EMBL/GenBank/DDBJ databases">
        <title>Superficieibacter electus gen. nov., sp. nov., an extended-spectrum beta-lactamase possessing member of the Enterobacteriaceae family, isolated from intensive care unit surfaces.</title>
        <authorList>
            <person name="Potter R.F."/>
            <person name="D'Souza A.W."/>
        </authorList>
    </citation>
    <scope>NUCLEOTIDE SEQUENCE [LARGE SCALE GENOMIC DNA]</scope>
    <source>
        <strain evidence="4 6">BP-1</strain>
        <strain evidence="3 5">BP-2</strain>
    </source>
</reference>
<keyword evidence="5" id="KW-1185">Reference proteome</keyword>
<dbReference type="InterPro" id="IPR051199">
    <property type="entry name" value="LPS_LOS_Heptosyltrfase"/>
</dbReference>
<sequence>MMSKFKKILIIKLKFQGDVLLTTPVISALKAKYPDAEIDMMVYNSTVQIISENPHLHKIYGISDKKNSALNKITNIFHTISALRKNHYDLIVNLSSQKLLGFVIRCIPARLKIGFTFGRQKSSFWMNAFDKTLPDAGDHIVPQNVSILTLLDIDPVNTQTSMRYDIRHWQRLKAKMDELGVTKEYVAIQPTARQIFKCWDNDKFAAVIDHLMGRGYDVILTAGPGKEDADIIDDIVRQCTYKPVTEFAGKTSFPELAALIDHAALFIGVDSAPGHIAAAVDTPVVCLFGATKHRFWHPWTDKLELIWAGDYKPMPLRKDLDRSYRYLTCIPAEDVISAADRMLAQYPVAKTLFNNNAE</sequence>